<protein>
    <submittedName>
        <fullName evidence="5">OM_channels and OMP_b-brl_3 domain-containing protein</fullName>
    </submittedName>
</protein>
<evidence type="ECO:0000259" key="4">
    <source>
        <dbReference type="Pfam" id="PF14905"/>
    </source>
</evidence>
<evidence type="ECO:0000313" key="6">
    <source>
        <dbReference type="Proteomes" id="UP001319045"/>
    </source>
</evidence>
<organism evidence="5 6">
    <name type="scientific">Prevotella herbatica</name>
    <dbReference type="NCBI Taxonomy" id="2801997"/>
    <lineage>
        <taxon>Bacteria</taxon>
        <taxon>Pseudomonadati</taxon>
        <taxon>Bacteroidota</taxon>
        <taxon>Bacteroidia</taxon>
        <taxon>Bacteroidales</taxon>
        <taxon>Prevotellaceae</taxon>
        <taxon>Prevotella</taxon>
    </lineage>
</organism>
<keyword evidence="6" id="KW-1185">Reference proteome</keyword>
<accession>A0ABN6EH71</accession>
<dbReference type="Proteomes" id="UP001319045">
    <property type="component" value="Chromosome"/>
</dbReference>
<reference evidence="5 6" key="1">
    <citation type="journal article" date="2022" name="Int. J. Syst. Evol. Microbiol.">
        <title>Prevotella herbatica sp. nov., a plant polysaccharide-decomposing anaerobic bacterium isolated from a methanogenic reactor.</title>
        <authorList>
            <person name="Uek A."/>
            <person name="Tonouchi A."/>
            <person name="Kaku N."/>
            <person name="Ueki K."/>
        </authorList>
    </citation>
    <scope>NUCLEOTIDE SEQUENCE [LARGE SCALE GENOMIC DNA]</scope>
    <source>
        <strain evidence="5 6">WR041</strain>
    </source>
</reference>
<proteinExistence type="predicted"/>
<evidence type="ECO:0000313" key="5">
    <source>
        <dbReference type="EMBL" id="BCS85194.1"/>
    </source>
</evidence>
<keyword evidence="2" id="KW-0472">Membrane</keyword>
<keyword evidence="3" id="KW-0998">Cell outer membrane</keyword>
<gene>
    <name evidence="5" type="ORF">prwr041_10870</name>
</gene>
<name>A0ABN6EH71_9BACT</name>
<feature type="domain" description="Outer membrane protein beta-barrel" evidence="4">
    <location>
        <begin position="333"/>
        <end position="711"/>
    </location>
</feature>
<sequence>MANIFLLSEKDSSFVRGTVSAEDGSFSLQTSPQNCLLKVSAVGYKTVIEEARQGDAGVIVLKENSLMLGCVVVKGDLPRHKLTKEGMKTLVTGSVLEKIGTANEVLQKIPMVTVNSNGEIQVFGKGTPIIYINNRKVMDKSELEHLSSENIQSVEVINRPGAGYDATVGAVIRIKTKKRDQGLGFSFASQNKYDHYFSENQRAEINYQKKGLNIFGMLSAGTGQRRSTIYGDQTNFADTVWNLKSTSKSYHRLSDLQGKVGFGYDVSPHHSFGAYYQYSADKDKEYDHFISDVFSNGTFYDSWNSSGTTQEKKRPGHDANIYYNGTFGDFSMNWNMDYVYSKDNQNQIQRELSQNYTDRSVITHNTSQSRLGAVKAELSYRLSPSGTVSMGEEYTNTHRKNLFDNIEGVFSDNNNKMQEKNSALFLQYSQKWNKIQLNAGMRYEHVSTVYTLNGVRQDDQSRKYDNLFPDLSVSFPIGKAEFSVGYSKKVQRPGYSQLDGNVYYLNRFHYLSGNPMLRPTYIDAVTANVSYSWLFFTASFSHDKDIIVYSSNYDQQDPKIAFVTFENASHLNRLNCYASLSPTVGWWHPTWNVGMNQQWFKYNYCQQIKSFNKPILFFQWYNAFNLPDNCQLRIDGNYQGSGNNQNMKLDDLWNIDASAGKSFFNNRLSIRLAVHDIFNMYKFKPQMYNHNLLILQQNVTDTRYITLTLHYNLNISGKKYKGTGAGNSEKNRL</sequence>
<comment type="subcellular location">
    <subcellularLocation>
        <location evidence="1">Cell outer membrane</location>
    </subcellularLocation>
</comment>
<dbReference type="InterPro" id="IPR036942">
    <property type="entry name" value="Beta-barrel_TonB_sf"/>
</dbReference>
<dbReference type="InterPro" id="IPR041700">
    <property type="entry name" value="OMP_b-brl_3"/>
</dbReference>
<evidence type="ECO:0000256" key="2">
    <source>
        <dbReference type="ARBA" id="ARBA00023136"/>
    </source>
</evidence>
<dbReference type="Gene3D" id="2.40.170.20">
    <property type="entry name" value="TonB-dependent receptor, beta-barrel domain"/>
    <property type="match status" value="1"/>
</dbReference>
<evidence type="ECO:0000256" key="3">
    <source>
        <dbReference type="ARBA" id="ARBA00023237"/>
    </source>
</evidence>
<dbReference type="SUPFAM" id="SSF56935">
    <property type="entry name" value="Porins"/>
    <property type="match status" value="1"/>
</dbReference>
<evidence type="ECO:0000256" key="1">
    <source>
        <dbReference type="ARBA" id="ARBA00004442"/>
    </source>
</evidence>
<dbReference type="Pfam" id="PF14905">
    <property type="entry name" value="OMP_b-brl_3"/>
    <property type="match status" value="1"/>
</dbReference>
<dbReference type="EMBL" id="AP024484">
    <property type="protein sequence ID" value="BCS85194.1"/>
    <property type="molecule type" value="Genomic_DNA"/>
</dbReference>